<sequence>MSYCLDLVPQVQERGPDQPRWLALFDAEHDNIRAALGCAPDPDTRLAIVGGMWRYWWVRGHLHEGRTRILTALAGADQADGDLRAKALYGAAGLSWAAGALDDARHHAEAASAQAKRSGNTFVEMAAHTCLGEIAMQERDWDAAKRHHEQALTIAHANTWPIDVVTSELNLAGAIMETGDLGTARRMLTEVLAYHRENGITEGIGFASSPSAKSPTAWPTTPPRPRPSPTPS</sequence>
<evidence type="ECO:0000313" key="2">
    <source>
        <dbReference type="EMBL" id="MFC7614406.1"/>
    </source>
</evidence>
<feature type="region of interest" description="Disordered" evidence="1">
    <location>
        <begin position="203"/>
        <end position="232"/>
    </location>
</feature>
<dbReference type="Gene3D" id="1.25.40.10">
    <property type="entry name" value="Tetratricopeptide repeat domain"/>
    <property type="match status" value="1"/>
</dbReference>
<dbReference type="Proteomes" id="UP001596512">
    <property type="component" value="Unassembled WGS sequence"/>
</dbReference>
<feature type="compositionally biased region" description="Pro residues" evidence="1">
    <location>
        <begin position="220"/>
        <end position="232"/>
    </location>
</feature>
<feature type="compositionally biased region" description="Polar residues" evidence="1">
    <location>
        <begin position="208"/>
        <end position="218"/>
    </location>
</feature>
<proteinExistence type="predicted"/>
<organism evidence="2 3">
    <name type="scientific">Actinokineospora soli</name>
    <dbReference type="NCBI Taxonomy" id="1048753"/>
    <lineage>
        <taxon>Bacteria</taxon>
        <taxon>Bacillati</taxon>
        <taxon>Actinomycetota</taxon>
        <taxon>Actinomycetes</taxon>
        <taxon>Pseudonocardiales</taxon>
        <taxon>Pseudonocardiaceae</taxon>
        <taxon>Actinokineospora</taxon>
    </lineage>
</organism>
<evidence type="ECO:0000313" key="3">
    <source>
        <dbReference type="Proteomes" id="UP001596512"/>
    </source>
</evidence>
<reference evidence="3" key="1">
    <citation type="journal article" date="2019" name="Int. J. Syst. Evol. Microbiol.">
        <title>The Global Catalogue of Microorganisms (GCM) 10K type strain sequencing project: providing services to taxonomists for standard genome sequencing and annotation.</title>
        <authorList>
            <consortium name="The Broad Institute Genomics Platform"/>
            <consortium name="The Broad Institute Genome Sequencing Center for Infectious Disease"/>
            <person name="Wu L."/>
            <person name="Ma J."/>
        </authorList>
    </citation>
    <scope>NUCLEOTIDE SEQUENCE [LARGE SCALE GENOMIC DNA]</scope>
    <source>
        <strain evidence="3">JCM 17695</strain>
    </source>
</reference>
<keyword evidence="3" id="KW-1185">Reference proteome</keyword>
<dbReference type="PANTHER" id="PTHR47691:SF3">
    <property type="entry name" value="HTH-TYPE TRANSCRIPTIONAL REGULATOR RV0890C-RELATED"/>
    <property type="match status" value="1"/>
</dbReference>
<dbReference type="PANTHER" id="PTHR47691">
    <property type="entry name" value="REGULATOR-RELATED"/>
    <property type="match status" value="1"/>
</dbReference>
<dbReference type="SUPFAM" id="SSF48452">
    <property type="entry name" value="TPR-like"/>
    <property type="match status" value="1"/>
</dbReference>
<accession>A0ABW2TNM1</accession>
<comment type="caution">
    <text evidence="2">The sequence shown here is derived from an EMBL/GenBank/DDBJ whole genome shotgun (WGS) entry which is preliminary data.</text>
</comment>
<gene>
    <name evidence="2" type="ORF">ACFQV2_13625</name>
</gene>
<evidence type="ECO:0000256" key="1">
    <source>
        <dbReference type="SAM" id="MobiDB-lite"/>
    </source>
</evidence>
<dbReference type="EMBL" id="JBHTEY010000004">
    <property type="protein sequence ID" value="MFC7614406.1"/>
    <property type="molecule type" value="Genomic_DNA"/>
</dbReference>
<evidence type="ECO:0008006" key="4">
    <source>
        <dbReference type="Google" id="ProtNLM"/>
    </source>
</evidence>
<name>A0ABW2TNM1_9PSEU</name>
<dbReference type="InterPro" id="IPR011990">
    <property type="entry name" value="TPR-like_helical_dom_sf"/>
</dbReference>
<protein>
    <recommendedName>
        <fullName evidence="4">Tetratricopeptide repeat-containing protein</fullName>
    </recommendedName>
</protein>